<dbReference type="UniPathway" id="UPA00219"/>
<keyword evidence="7" id="KW-0067">ATP-binding</keyword>
<dbReference type="Gene3D" id="3.40.50.20">
    <property type="match status" value="1"/>
</dbReference>
<keyword evidence="7" id="KW-0547">Nucleotide-binding</keyword>
<dbReference type="Gene3D" id="3.30.470.20">
    <property type="entry name" value="ATP-grasp fold, B domain"/>
    <property type="match status" value="1"/>
</dbReference>
<dbReference type="GO" id="GO:0005737">
    <property type="term" value="C:cytoplasm"/>
    <property type="evidence" value="ECO:0007669"/>
    <property type="project" value="UniProtKB-SubCell"/>
</dbReference>
<sequence length="322" mass="33766">MIDFNALDVVVLAGGISHERDVSLRSGRRVADALTTAGHRVTILDPNADLLPNLSAHRPDVIFPALHGSSGEDGSLLSLLAALALPTVGSTAEAARRTWSKPNASSIVANAGVRVPRSVSLSQESFRELGASGVLHVVKDYLVGDVVVKPSSGGSAQGVSIVKDPTHLARAVVEAFNYNDHALIEERIIGTELALTILDIPGNTSAFPAVEIEPIDGTYGYAARYNAGLTTFYTPARLDDTAAAAVAHAALTAHQALGLRDISRIDFVVDASGTPWFLEANVLPGFTETSLVPLAIEASGCSVPDVYASLVTAAWQRSRQNT</sequence>
<comment type="function">
    <text evidence="4">Cell wall formation.</text>
</comment>
<evidence type="ECO:0000313" key="9">
    <source>
        <dbReference type="EMBL" id="PDQ35428.1"/>
    </source>
</evidence>
<keyword evidence="4" id="KW-0963">Cytoplasm</keyword>
<dbReference type="Pfam" id="PF07478">
    <property type="entry name" value="Dala_Dala_lig_C"/>
    <property type="match status" value="1"/>
</dbReference>
<keyword evidence="6" id="KW-0464">Manganese</keyword>
<evidence type="ECO:0000313" key="10">
    <source>
        <dbReference type="Proteomes" id="UP000219994"/>
    </source>
</evidence>
<dbReference type="InterPro" id="IPR011095">
    <property type="entry name" value="Dala_Dala_lig_C"/>
</dbReference>
<comment type="catalytic activity">
    <reaction evidence="4">
        <text>2 D-alanine + ATP = D-alanyl-D-alanine + ADP + phosphate + H(+)</text>
        <dbReference type="Rhea" id="RHEA:11224"/>
        <dbReference type="ChEBI" id="CHEBI:15378"/>
        <dbReference type="ChEBI" id="CHEBI:30616"/>
        <dbReference type="ChEBI" id="CHEBI:43474"/>
        <dbReference type="ChEBI" id="CHEBI:57416"/>
        <dbReference type="ChEBI" id="CHEBI:57822"/>
        <dbReference type="ChEBI" id="CHEBI:456216"/>
        <dbReference type="EC" id="6.3.2.4"/>
    </reaction>
</comment>
<dbReference type="PIRSF" id="PIRSF039102">
    <property type="entry name" value="Ddl/VanB"/>
    <property type="match status" value="1"/>
</dbReference>
<comment type="caution">
    <text evidence="9">The sequence shown here is derived from an EMBL/GenBank/DDBJ whole genome shotgun (WGS) entry which is preliminary data.</text>
</comment>
<dbReference type="HAMAP" id="MF_00047">
    <property type="entry name" value="Dala_Dala_lig"/>
    <property type="match status" value="1"/>
</dbReference>
<comment type="similarity">
    <text evidence="1 4">Belongs to the D-alanine--D-alanine ligase family.</text>
</comment>
<accession>A0A2A6FRY3</accession>
<comment type="cofactor">
    <cofactor evidence="6">
        <name>Mg(2+)</name>
        <dbReference type="ChEBI" id="CHEBI:18420"/>
    </cofactor>
    <cofactor evidence="6">
        <name>Mn(2+)</name>
        <dbReference type="ChEBI" id="CHEBI:29035"/>
    </cofactor>
    <text evidence="6">Binds 2 magnesium or manganese ions per subunit.</text>
</comment>
<feature type="domain" description="ATP-grasp" evidence="8">
    <location>
        <begin position="105"/>
        <end position="312"/>
    </location>
</feature>
<dbReference type="AlphaFoldDB" id="A0A2A6FRY3"/>
<reference evidence="10" key="1">
    <citation type="submission" date="2017-03" db="EMBL/GenBank/DDBJ databases">
        <authorList>
            <person name="Lund M.B."/>
        </authorList>
    </citation>
    <scope>NUCLEOTIDE SEQUENCE [LARGE SCALE GENOMIC DNA]</scope>
</reference>
<keyword evidence="4" id="KW-0573">Peptidoglycan synthesis</keyword>
<dbReference type="GO" id="GO:0071555">
    <property type="term" value="P:cell wall organization"/>
    <property type="evidence" value="ECO:0007669"/>
    <property type="project" value="UniProtKB-KW"/>
</dbReference>
<keyword evidence="6" id="KW-0479">Metal-binding</keyword>
<protein>
    <recommendedName>
        <fullName evidence="4">D-alanine--D-alanine ligase</fullName>
        <ecNumber evidence="4">6.3.2.4</ecNumber>
    </recommendedName>
    <alternativeName>
        <fullName evidence="4">D-Ala-D-Ala ligase</fullName>
    </alternativeName>
    <alternativeName>
        <fullName evidence="4">D-alanylalanine synthetase</fullName>
    </alternativeName>
</protein>
<evidence type="ECO:0000256" key="2">
    <source>
        <dbReference type="ARBA" id="ARBA00022598"/>
    </source>
</evidence>
<evidence type="ECO:0000256" key="4">
    <source>
        <dbReference type="HAMAP-Rule" id="MF_00047"/>
    </source>
</evidence>
<feature type="binding site" evidence="6">
    <location>
        <position position="266"/>
    </location>
    <ligand>
        <name>Mg(2+)</name>
        <dbReference type="ChEBI" id="CHEBI:18420"/>
        <label>1</label>
    </ligand>
</feature>
<keyword evidence="6" id="KW-0460">Magnesium</keyword>
<dbReference type="InterPro" id="IPR013815">
    <property type="entry name" value="ATP_grasp_subdomain_1"/>
</dbReference>
<dbReference type="PROSITE" id="PS50975">
    <property type="entry name" value="ATP_GRASP"/>
    <property type="match status" value="1"/>
</dbReference>
<name>A0A2A6FRY3_9MICO</name>
<organism evidence="9 10">
    <name type="scientific">Candidatus Lumbricidiphila eiseniae</name>
    <dbReference type="NCBI Taxonomy" id="1969409"/>
    <lineage>
        <taxon>Bacteria</taxon>
        <taxon>Bacillati</taxon>
        <taxon>Actinomycetota</taxon>
        <taxon>Actinomycetes</taxon>
        <taxon>Micrococcales</taxon>
        <taxon>Microbacteriaceae</taxon>
        <taxon>Candidatus Lumbricidiphila</taxon>
    </lineage>
</organism>
<feature type="binding site" evidence="6">
    <location>
        <position position="281"/>
    </location>
    <ligand>
        <name>Mg(2+)</name>
        <dbReference type="ChEBI" id="CHEBI:18420"/>
        <label>2</label>
    </ligand>
</feature>
<feature type="binding site" evidence="6">
    <location>
        <position position="279"/>
    </location>
    <ligand>
        <name>Mg(2+)</name>
        <dbReference type="ChEBI" id="CHEBI:18420"/>
        <label>1</label>
    </ligand>
</feature>
<evidence type="ECO:0000259" key="8">
    <source>
        <dbReference type="PROSITE" id="PS50975"/>
    </source>
</evidence>
<evidence type="ECO:0000256" key="5">
    <source>
        <dbReference type="PIRSR" id="PIRSR039102-1"/>
    </source>
</evidence>
<dbReference type="SUPFAM" id="SSF52440">
    <property type="entry name" value="PreATP-grasp domain"/>
    <property type="match status" value="1"/>
</dbReference>
<feature type="active site" evidence="5">
    <location>
        <position position="155"/>
    </location>
</feature>
<evidence type="ECO:0000256" key="3">
    <source>
        <dbReference type="ARBA" id="ARBA00023316"/>
    </source>
</evidence>
<dbReference type="EMBL" id="NAEP01000034">
    <property type="protein sequence ID" value="PDQ35428.1"/>
    <property type="molecule type" value="Genomic_DNA"/>
</dbReference>
<dbReference type="GO" id="GO:0009252">
    <property type="term" value="P:peptidoglycan biosynthetic process"/>
    <property type="evidence" value="ECO:0007669"/>
    <property type="project" value="UniProtKB-UniRule"/>
</dbReference>
<dbReference type="EC" id="6.3.2.4" evidence="4"/>
<dbReference type="Proteomes" id="UP000219994">
    <property type="component" value="Unassembled WGS sequence"/>
</dbReference>
<dbReference type="InterPro" id="IPR005905">
    <property type="entry name" value="D_ala_D_ala"/>
</dbReference>
<evidence type="ECO:0000256" key="6">
    <source>
        <dbReference type="PIRSR" id="PIRSR039102-3"/>
    </source>
</evidence>
<dbReference type="NCBIfam" id="NF002378">
    <property type="entry name" value="PRK01372.1"/>
    <property type="match status" value="1"/>
</dbReference>
<dbReference type="PANTHER" id="PTHR23132:SF23">
    <property type="entry name" value="D-ALANINE--D-ALANINE LIGASE B"/>
    <property type="match status" value="1"/>
</dbReference>
<dbReference type="GO" id="GO:0005524">
    <property type="term" value="F:ATP binding"/>
    <property type="evidence" value="ECO:0007669"/>
    <property type="project" value="UniProtKB-UniRule"/>
</dbReference>
<dbReference type="SUPFAM" id="SSF56059">
    <property type="entry name" value="Glutathione synthetase ATP-binding domain-like"/>
    <property type="match status" value="1"/>
</dbReference>
<comment type="pathway">
    <text evidence="4">Cell wall biogenesis; peptidoglycan biosynthesis.</text>
</comment>
<feature type="binding site" evidence="6">
    <location>
        <position position="279"/>
    </location>
    <ligand>
        <name>Mg(2+)</name>
        <dbReference type="ChEBI" id="CHEBI:18420"/>
        <label>2</label>
    </ligand>
</feature>
<keyword evidence="2 4" id="KW-0436">Ligase</keyword>
<dbReference type="InterPro" id="IPR016185">
    <property type="entry name" value="PreATP-grasp_dom_sf"/>
</dbReference>
<evidence type="ECO:0000256" key="1">
    <source>
        <dbReference type="ARBA" id="ARBA00010871"/>
    </source>
</evidence>
<comment type="subcellular location">
    <subcellularLocation>
        <location evidence="4">Cytoplasm</location>
    </subcellularLocation>
</comment>
<dbReference type="InterPro" id="IPR011761">
    <property type="entry name" value="ATP-grasp"/>
</dbReference>
<keyword evidence="4" id="KW-0133">Cell shape</keyword>
<feature type="active site" evidence="5">
    <location>
        <position position="290"/>
    </location>
</feature>
<keyword evidence="3 4" id="KW-0961">Cell wall biogenesis/degradation</keyword>
<dbReference type="Gene3D" id="3.30.1490.20">
    <property type="entry name" value="ATP-grasp fold, A domain"/>
    <property type="match status" value="1"/>
</dbReference>
<dbReference type="GO" id="GO:0046872">
    <property type="term" value="F:metal ion binding"/>
    <property type="evidence" value="ECO:0007669"/>
    <property type="project" value="UniProtKB-KW"/>
</dbReference>
<dbReference type="GO" id="GO:0008360">
    <property type="term" value="P:regulation of cell shape"/>
    <property type="evidence" value="ECO:0007669"/>
    <property type="project" value="UniProtKB-KW"/>
</dbReference>
<dbReference type="GO" id="GO:0008716">
    <property type="term" value="F:D-alanine-D-alanine ligase activity"/>
    <property type="evidence" value="ECO:0007669"/>
    <property type="project" value="UniProtKB-UniRule"/>
</dbReference>
<evidence type="ECO:0000256" key="7">
    <source>
        <dbReference type="PROSITE-ProRule" id="PRU00409"/>
    </source>
</evidence>
<dbReference type="PANTHER" id="PTHR23132">
    <property type="entry name" value="D-ALANINE--D-ALANINE LIGASE"/>
    <property type="match status" value="1"/>
</dbReference>
<feature type="active site" evidence="5">
    <location>
        <position position="19"/>
    </location>
</feature>
<proteinExistence type="inferred from homology"/>
<gene>
    <name evidence="4" type="primary">ddl</name>
    <name evidence="9" type="ORF">B5766_06285</name>
</gene>